<dbReference type="InterPro" id="IPR006062">
    <property type="entry name" value="His_biosynth"/>
</dbReference>
<dbReference type="InterPro" id="IPR023016">
    <property type="entry name" value="HisA/PriA"/>
</dbReference>
<reference evidence="12" key="1">
    <citation type="submission" date="2020-02" db="EMBL/GenBank/DDBJ databases">
        <authorList>
            <person name="Meier V. D."/>
        </authorList>
    </citation>
    <scope>NUCLEOTIDE SEQUENCE</scope>
    <source>
        <strain evidence="12">AVDCRST_MAG19</strain>
    </source>
</reference>
<feature type="active site" description="Proton acceptor" evidence="9">
    <location>
        <position position="8"/>
    </location>
</feature>
<evidence type="ECO:0000256" key="1">
    <source>
        <dbReference type="ARBA" id="ARBA00000901"/>
    </source>
</evidence>
<evidence type="ECO:0000256" key="7">
    <source>
        <dbReference type="ARBA" id="ARBA00023102"/>
    </source>
</evidence>
<evidence type="ECO:0000313" key="12">
    <source>
        <dbReference type="EMBL" id="CAA9585419.1"/>
    </source>
</evidence>
<dbReference type="GO" id="GO:0003949">
    <property type="term" value="F:1-(5-phosphoribosyl)-5-[(5-phosphoribosylamino)methylideneamino]imidazole-4-carboxamide isomerase activity"/>
    <property type="evidence" value="ECO:0007669"/>
    <property type="project" value="UniProtKB-UniRule"/>
</dbReference>
<dbReference type="PANTHER" id="PTHR43090:SF2">
    <property type="entry name" value="1-(5-PHOSPHORIBOSYL)-5-[(5-PHOSPHORIBOSYLAMINO)METHYLIDENEAMINO] IMIDAZOLE-4-CARBOXAMIDE ISOMERASE"/>
    <property type="match status" value="1"/>
</dbReference>
<accession>A0A6J4VWZ4</accession>
<keyword evidence="5 9" id="KW-0963">Cytoplasm</keyword>
<evidence type="ECO:0000256" key="4">
    <source>
        <dbReference type="ARBA" id="ARBA00009667"/>
    </source>
</evidence>
<dbReference type="AlphaFoldDB" id="A0A6J4VWZ4"/>
<evidence type="ECO:0000256" key="2">
    <source>
        <dbReference type="ARBA" id="ARBA00004496"/>
    </source>
</evidence>
<dbReference type="GO" id="GO:0000162">
    <property type="term" value="P:L-tryptophan biosynthetic process"/>
    <property type="evidence" value="ECO:0007669"/>
    <property type="project" value="TreeGrafter"/>
</dbReference>
<feature type="active site" description="Proton donor" evidence="9">
    <location>
        <position position="129"/>
    </location>
</feature>
<evidence type="ECO:0000256" key="11">
    <source>
        <dbReference type="RuleBase" id="RU003658"/>
    </source>
</evidence>
<organism evidence="12">
    <name type="scientific">uncultured Thermomicrobiales bacterium</name>
    <dbReference type="NCBI Taxonomy" id="1645740"/>
    <lineage>
        <taxon>Bacteria</taxon>
        <taxon>Pseudomonadati</taxon>
        <taxon>Thermomicrobiota</taxon>
        <taxon>Thermomicrobia</taxon>
        <taxon>Thermomicrobiales</taxon>
        <taxon>environmental samples</taxon>
    </lineage>
</organism>
<comment type="pathway">
    <text evidence="3 9 11">Amino-acid biosynthesis; L-histidine biosynthesis; L-histidine from 5-phospho-alpha-D-ribose 1-diphosphate: step 4/9.</text>
</comment>
<sequence length="243" mass="25094">MIVYPAIDIRAGRCVRLVEGDFARETVFDAEPADAARRWEAAGAQWLHVVDLDGAVVGEPVNTEAVRRIRAAVGVPIQLGGGLRLEEHLAAAVTAGIDRVILGTAALRSPELVSHAVERWGERVAVGLDARDGRLAADGWLDQTDALATVVAARLQTAGVRRFVFTDIGRDGTLAGPNLGALGGMIAAIDAEVIASGGIGEVEDVARVAETGAAGVIIGRALYDGRVDLPAAIAAASEAGLAR</sequence>
<dbReference type="InterPro" id="IPR013785">
    <property type="entry name" value="Aldolase_TIM"/>
</dbReference>
<keyword evidence="7 9" id="KW-0368">Histidine biosynthesis</keyword>
<dbReference type="InterPro" id="IPR011060">
    <property type="entry name" value="RibuloseP-bd_barrel"/>
</dbReference>
<comment type="similarity">
    <text evidence="4 9 10">Belongs to the HisA/HisF family.</text>
</comment>
<comment type="subcellular location">
    <subcellularLocation>
        <location evidence="2 9 11">Cytoplasm</location>
    </subcellularLocation>
</comment>
<dbReference type="InterPro" id="IPR044524">
    <property type="entry name" value="Isoase_HisA-like"/>
</dbReference>
<dbReference type="EMBL" id="CADCWL010000250">
    <property type="protein sequence ID" value="CAA9585419.1"/>
    <property type="molecule type" value="Genomic_DNA"/>
</dbReference>
<dbReference type="SUPFAM" id="SSF51366">
    <property type="entry name" value="Ribulose-phoshate binding barrel"/>
    <property type="match status" value="1"/>
</dbReference>
<keyword evidence="8 9" id="KW-0413">Isomerase</keyword>
<evidence type="ECO:0000256" key="5">
    <source>
        <dbReference type="ARBA" id="ARBA00022490"/>
    </source>
</evidence>
<evidence type="ECO:0000256" key="10">
    <source>
        <dbReference type="RuleBase" id="RU003657"/>
    </source>
</evidence>
<dbReference type="Gene3D" id="3.20.20.70">
    <property type="entry name" value="Aldolase class I"/>
    <property type="match status" value="1"/>
</dbReference>
<dbReference type="CDD" id="cd04732">
    <property type="entry name" value="HisA"/>
    <property type="match status" value="1"/>
</dbReference>
<dbReference type="HAMAP" id="MF_01014">
    <property type="entry name" value="HisA"/>
    <property type="match status" value="1"/>
</dbReference>
<dbReference type="GO" id="GO:0005737">
    <property type="term" value="C:cytoplasm"/>
    <property type="evidence" value="ECO:0007669"/>
    <property type="project" value="UniProtKB-SubCell"/>
</dbReference>
<evidence type="ECO:0000256" key="9">
    <source>
        <dbReference type="HAMAP-Rule" id="MF_01014"/>
    </source>
</evidence>
<dbReference type="InterPro" id="IPR006063">
    <property type="entry name" value="HisA_bact_arch"/>
</dbReference>
<comment type="catalytic activity">
    <reaction evidence="1 9 11">
        <text>1-(5-phospho-beta-D-ribosyl)-5-[(5-phospho-beta-D-ribosylamino)methylideneamino]imidazole-4-carboxamide = 5-[(5-phospho-1-deoxy-D-ribulos-1-ylimino)methylamino]-1-(5-phospho-beta-D-ribosyl)imidazole-4-carboxamide</text>
        <dbReference type="Rhea" id="RHEA:15469"/>
        <dbReference type="ChEBI" id="CHEBI:58435"/>
        <dbReference type="ChEBI" id="CHEBI:58525"/>
        <dbReference type="EC" id="5.3.1.16"/>
    </reaction>
</comment>
<name>A0A6J4VWZ4_9BACT</name>
<evidence type="ECO:0000256" key="8">
    <source>
        <dbReference type="ARBA" id="ARBA00023235"/>
    </source>
</evidence>
<gene>
    <name evidence="9" type="primary">hisA</name>
    <name evidence="12" type="ORF">AVDCRST_MAG19-4578</name>
</gene>
<evidence type="ECO:0000256" key="3">
    <source>
        <dbReference type="ARBA" id="ARBA00005133"/>
    </source>
</evidence>
<dbReference type="EC" id="5.3.1.16" evidence="9 11"/>
<protein>
    <recommendedName>
        <fullName evidence="9 11">1-(5-phosphoribosyl)-5-[(5-phosphoribosylamino)methylideneamino] imidazole-4-carboxamide isomerase</fullName>
        <ecNumber evidence="9 11">5.3.1.16</ecNumber>
    </recommendedName>
    <alternativeName>
        <fullName evidence="9">Phosphoribosylformimino-5-aminoimidazole carboxamide ribotide isomerase</fullName>
    </alternativeName>
</protein>
<dbReference type="NCBIfam" id="TIGR00007">
    <property type="entry name" value="1-(5-phosphoribosyl)-5-[(5-phosphoribosylamino)methylideneamino]imidazole-4-carboxamide isomerase"/>
    <property type="match status" value="1"/>
</dbReference>
<dbReference type="UniPathway" id="UPA00031">
    <property type="reaction ID" value="UER00009"/>
</dbReference>
<dbReference type="Pfam" id="PF00977">
    <property type="entry name" value="His_biosynth"/>
    <property type="match status" value="1"/>
</dbReference>
<keyword evidence="6 9" id="KW-0028">Amino-acid biosynthesis</keyword>
<dbReference type="GO" id="GO:0000105">
    <property type="term" value="P:L-histidine biosynthetic process"/>
    <property type="evidence" value="ECO:0007669"/>
    <property type="project" value="UniProtKB-UniRule"/>
</dbReference>
<evidence type="ECO:0000256" key="6">
    <source>
        <dbReference type="ARBA" id="ARBA00022605"/>
    </source>
</evidence>
<proteinExistence type="inferred from homology"/>
<dbReference type="FunFam" id="3.20.20.70:FF:000009">
    <property type="entry name" value="1-(5-phosphoribosyl)-5-[(5-phosphoribosylamino)methylideneamino] imidazole-4-carboxamide isomerase"/>
    <property type="match status" value="1"/>
</dbReference>
<dbReference type="PANTHER" id="PTHR43090">
    <property type="entry name" value="1-(5-PHOSPHORIBOSYL)-5-[(5-PHOSPHORIBOSYLAMINO)METHYLIDENEAMINO] IMIDAZOLE-4-CARBOXAMIDE ISOMERASE"/>
    <property type="match status" value="1"/>
</dbReference>